<dbReference type="InterPro" id="IPR004919">
    <property type="entry name" value="GmrSD_N"/>
</dbReference>
<name>A0A1G9UI12_9SPHI</name>
<dbReference type="PANTHER" id="PTHR39639:SF1">
    <property type="entry name" value="DUF262 DOMAIN-CONTAINING PROTEIN"/>
    <property type="match status" value="1"/>
</dbReference>
<dbReference type="OrthoDB" id="9764212at2"/>
<gene>
    <name evidence="2" type="ORF">SAMN05421820_104179</name>
</gene>
<evidence type="ECO:0000259" key="1">
    <source>
        <dbReference type="Pfam" id="PF03235"/>
    </source>
</evidence>
<keyword evidence="3" id="KW-1185">Reference proteome</keyword>
<dbReference type="Pfam" id="PF03235">
    <property type="entry name" value="GmrSD_N"/>
    <property type="match status" value="1"/>
</dbReference>
<protein>
    <recommendedName>
        <fullName evidence="1">GmrSD restriction endonucleases N-terminal domain-containing protein</fullName>
    </recommendedName>
</protein>
<sequence length="354" mass="41883">MKRQPTPQHLTWFLDMYRNGQLVLNPPYQRKSVWAPKDRAFFLDTIFRNYPAPPVFVHREIDDKGYTTFNVVDGKQRLETIIMFAENKISISKTFGDENINGKKFKDIPIEYRRKFWDYVLVVDFIESIEGTNIDEVFDRVNRNSKNLQPQELRHARFDGWFILESEKESEQEFWWKLKVSTKARDKRMRNVQFISELLAVLLENDIHGFSHEYLDEIYAKYDSPEETEDFPDTELFDQRKERIKTIITEMNEVNSCIDLYCQTSNNIYSLWAFLALNESDLPDVATIANKYLHFMVGVQHEIEYPTRAEKPMTVTIEEGRNLAQENIYLVNSKGASTDYPQRLNRITALKSIL</sequence>
<proteinExistence type="predicted"/>
<evidence type="ECO:0000313" key="3">
    <source>
        <dbReference type="Proteomes" id="UP000183200"/>
    </source>
</evidence>
<evidence type="ECO:0000313" key="2">
    <source>
        <dbReference type="EMBL" id="SDM59559.1"/>
    </source>
</evidence>
<dbReference type="Proteomes" id="UP000183200">
    <property type="component" value="Unassembled WGS sequence"/>
</dbReference>
<dbReference type="EMBL" id="FNGY01000004">
    <property type="protein sequence ID" value="SDM59559.1"/>
    <property type="molecule type" value="Genomic_DNA"/>
</dbReference>
<feature type="domain" description="GmrSD restriction endonucleases N-terminal" evidence="1">
    <location>
        <begin position="14"/>
        <end position="158"/>
    </location>
</feature>
<dbReference type="PANTHER" id="PTHR39639">
    <property type="entry name" value="CHROMOSOME 16, WHOLE GENOME SHOTGUN SEQUENCE"/>
    <property type="match status" value="1"/>
</dbReference>
<reference evidence="3" key="1">
    <citation type="submission" date="2016-10" db="EMBL/GenBank/DDBJ databases">
        <authorList>
            <person name="Varghese N."/>
            <person name="Submissions S."/>
        </authorList>
    </citation>
    <scope>NUCLEOTIDE SEQUENCE [LARGE SCALE GENOMIC DNA]</scope>
    <source>
        <strain evidence="3">DSM 19110</strain>
    </source>
</reference>
<dbReference type="RefSeq" id="WP_074607372.1">
    <property type="nucleotide sequence ID" value="NZ_FNGY01000004.1"/>
</dbReference>
<accession>A0A1G9UI12</accession>
<dbReference type="AlphaFoldDB" id="A0A1G9UI12"/>
<organism evidence="2 3">
    <name type="scientific">Pedobacter steynii</name>
    <dbReference type="NCBI Taxonomy" id="430522"/>
    <lineage>
        <taxon>Bacteria</taxon>
        <taxon>Pseudomonadati</taxon>
        <taxon>Bacteroidota</taxon>
        <taxon>Sphingobacteriia</taxon>
        <taxon>Sphingobacteriales</taxon>
        <taxon>Sphingobacteriaceae</taxon>
        <taxon>Pedobacter</taxon>
    </lineage>
</organism>